<gene>
    <name evidence="2" type="ORF">V5O48_010351</name>
</gene>
<dbReference type="InterPro" id="IPR002347">
    <property type="entry name" value="SDR_fam"/>
</dbReference>
<reference evidence="2 3" key="1">
    <citation type="submission" date="2024-02" db="EMBL/GenBank/DDBJ databases">
        <title>A draft genome for the cacao thread blight pathogen Marasmius crinis-equi.</title>
        <authorList>
            <person name="Cohen S.P."/>
            <person name="Baruah I.K."/>
            <person name="Amoako-Attah I."/>
            <person name="Bukari Y."/>
            <person name="Meinhardt L.W."/>
            <person name="Bailey B.A."/>
        </authorList>
    </citation>
    <scope>NUCLEOTIDE SEQUENCE [LARGE SCALE GENOMIC DNA]</scope>
    <source>
        <strain evidence="2 3">GH-76</strain>
    </source>
</reference>
<evidence type="ECO:0000313" key="2">
    <source>
        <dbReference type="EMBL" id="KAL0571617.1"/>
    </source>
</evidence>
<dbReference type="Gene3D" id="3.40.50.720">
    <property type="entry name" value="NAD(P)-binding Rossmann-like Domain"/>
    <property type="match status" value="1"/>
</dbReference>
<name>A0ABR3F8K4_9AGAR</name>
<dbReference type="PRINTS" id="PR00081">
    <property type="entry name" value="GDHRDH"/>
</dbReference>
<dbReference type="SUPFAM" id="SSF51735">
    <property type="entry name" value="NAD(P)-binding Rossmann-fold domains"/>
    <property type="match status" value="1"/>
</dbReference>
<keyword evidence="3" id="KW-1185">Reference proteome</keyword>
<dbReference type="PANTHER" id="PTHR43157">
    <property type="entry name" value="PHOSPHATIDYLINOSITOL-GLYCAN BIOSYNTHESIS CLASS F PROTEIN-RELATED"/>
    <property type="match status" value="1"/>
</dbReference>
<dbReference type="Proteomes" id="UP001465976">
    <property type="component" value="Unassembled WGS sequence"/>
</dbReference>
<evidence type="ECO:0008006" key="4">
    <source>
        <dbReference type="Google" id="ProtNLM"/>
    </source>
</evidence>
<dbReference type="EMBL" id="JBAHYK010000741">
    <property type="protein sequence ID" value="KAL0571617.1"/>
    <property type="molecule type" value="Genomic_DNA"/>
</dbReference>
<dbReference type="Pfam" id="PF00106">
    <property type="entry name" value="adh_short"/>
    <property type="match status" value="1"/>
</dbReference>
<accession>A0ABR3F8K4</accession>
<evidence type="ECO:0000313" key="3">
    <source>
        <dbReference type="Proteomes" id="UP001465976"/>
    </source>
</evidence>
<dbReference type="InterPro" id="IPR036291">
    <property type="entry name" value="NAD(P)-bd_dom_sf"/>
</dbReference>
<dbReference type="PANTHER" id="PTHR43157:SF31">
    <property type="entry name" value="PHOSPHATIDYLINOSITOL-GLYCAN BIOSYNTHESIS CLASS F PROTEIN"/>
    <property type="match status" value="1"/>
</dbReference>
<comment type="caution">
    <text evidence="2">The sequence shown here is derived from an EMBL/GenBank/DDBJ whole genome shotgun (WGS) entry which is preliminary data.</text>
</comment>
<proteinExistence type="predicted"/>
<keyword evidence="1" id="KW-0560">Oxidoreductase</keyword>
<evidence type="ECO:0000256" key="1">
    <source>
        <dbReference type="ARBA" id="ARBA00023002"/>
    </source>
</evidence>
<protein>
    <recommendedName>
        <fullName evidence="4">Short-chain dehydrogenase</fullName>
    </recommendedName>
</protein>
<sequence length="336" mass="36892">MLLTNEQFEKEQLAGAPPPVEGVSLADQVIVITGGNTGLGLEAAKHYAIRGPQKVIIVCRNEKKGQDAVERIKAETGFQNVDLWIADFADFESVKALKPKIDALDRLDILIENAGIASQEYEITKDGWEASLQVNVLGPALHVFLSLPKLLSTGQKHPETTPRVVMVSSDVHYWAKFPAEVINAPKPLEAMSQRENWVSSNRYLESKALDVMFARTLQSHLSNSITICALNPGFCTTELNRTITGPAAEHVVALRKKLGLTAEEGSRQLLFAGIGQRESESKLRGAYVSFSRVSECSDFILSEDGRKLEGSMWRELVDVLGGVDETVKGVVEEYLS</sequence>
<organism evidence="2 3">
    <name type="scientific">Marasmius crinis-equi</name>
    <dbReference type="NCBI Taxonomy" id="585013"/>
    <lineage>
        <taxon>Eukaryota</taxon>
        <taxon>Fungi</taxon>
        <taxon>Dikarya</taxon>
        <taxon>Basidiomycota</taxon>
        <taxon>Agaricomycotina</taxon>
        <taxon>Agaricomycetes</taxon>
        <taxon>Agaricomycetidae</taxon>
        <taxon>Agaricales</taxon>
        <taxon>Marasmiineae</taxon>
        <taxon>Marasmiaceae</taxon>
        <taxon>Marasmius</taxon>
    </lineage>
</organism>